<dbReference type="InterPro" id="IPR022834">
    <property type="entry name" value="AONS_Proteobacteria"/>
</dbReference>
<dbReference type="RefSeq" id="WP_253968086.1">
    <property type="nucleotide sequence ID" value="NZ_JAMFTH010000003.1"/>
</dbReference>
<feature type="binding site" evidence="9">
    <location>
        <position position="181"/>
    </location>
    <ligand>
        <name>pyridoxal 5'-phosphate</name>
        <dbReference type="ChEBI" id="CHEBI:597326"/>
    </ligand>
</feature>
<dbReference type="InterPro" id="IPR015421">
    <property type="entry name" value="PyrdxlP-dep_Trfase_major"/>
</dbReference>
<evidence type="ECO:0000259" key="12">
    <source>
        <dbReference type="Pfam" id="PF00155"/>
    </source>
</evidence>
<evidence type="ECO:0000256" key="9">
    <source>
        <dbReference type="HAMAP-Rule" id="MF_01693"/>
    </source>
</evidence>
<dbReference type="GO" id="GO:0008710">
    <property type="term" value="F:8-amino-7-oxononanoate synthase activity"/>
    <property type="evidence" value="ECO:0007669"/>
    <property type="project" value="UniProtKB-UniRule"/>
</dbReference>
<dbReference type="EMBL" id="JAMFTH010000003">
    <property type="protein sequence ID" value="MCP8899788.1"/>
    <property type="molecule type" value="Genomic_DNA"/>
</dbReference>
<dbReference type="NCBIfam" id="TIGR00858">
    <property type="entry name" value="bioF"/>
    <property type="match status" value="1"/>
</dbReference>
<dbReference type="CDD" id="cd06454">
    <property type="entry name" value="KBL_like"/>
    <property type="match status" value="1"/>
</dbReference>
<sequence>MNPFQQHLQAVLSERRQQHRYRSRPEIGAPQGPELVVDGRPYTAFCSNDYLGLANHPDMREAMADAAQHWGVGSGASHLVCGHSDEHHKLEQELAAFCGRERALVFSTGFMANLGAITALVGKGDAVIEDRLNHASLLDAGLQSGARLRRFQHNDLDSLQRQLSLSAQAVKSLVVVDGVFSMDGDLAPLPQQAALAAEHNAWLMVDDAHGFGCLGETGGGVLQHYGLGQNEVPVLMGTLGKAVGSFGAFVAGSEALIETLIQLSRSYIYTTALPPAVAAASRKSLQLICRESWRRTHLQALIARFRRGAQAAGLTLMDSPTAIQPILVGDDAKALALSQALREQGYWVSAIRPPTVPEGSARLRVTLSAAHSEAQVDGLLVALARGQSEVGD</sequence>
<evidence type="ECO:0000313" key="13">
    <source>
        <dbReference type="EMBL" id="MCP8899788.1"/>
    </source>
</evidence>
<feature type="region of interest" description="Disordered" evidence="11">
    <location>
        <begin position="14"/>
        <end position="33"/>
    </location>
</feature>
<organism evidence="13 14">
    <name type="scientific">Gilvimarinus xylanilyticus</name>
    <dbReference type="NCBI Taxonomy" id="2944139"/>
    <lineage>
        <taxon>Bacteria</taxon>
        <taxon>Pseudomonadati</taxon>
        <taxon>Pseudomonadota</taxon>
        <taxon>Gammaproteobacteria</taxon>
        <taxon>Cellvibrionales</taxon>
        <taxon>Cellvibrionaceae</taxon>
        <taxon>Gilvimarinus</taxon>
    </lineage>
</organism>
<feature type="binding site" evidence="9">
    <location>
        <position position="134"/>
    </location>
    <ligand>
        <name>substrate</name>
    </ligand>
</feature>
<accession>A0A9X2KUF9</accession>
<keyword evidence="5 9" id="KW-0808">Transferase</keyword>
<evidence type="ECO:0000256" key="3">
    <source>
        <dbReference type="ARBA" id="ARBA00010008"/>
    </source>
</evidence>
<dbReference type="Pfam" id="PF00155">
    <property type="entry name" value="Aminotran_1_2"/>
    <property type="match status" value="1"/>
</dbReference>
<reference evidence="13" key="2">
    <citation type="submission" date="2023-01" db="EMBL/GenBank/DDBJ databases">
        <title>Gilvimarinus xylanilyticus HB14 isolated from Caulerpa lentillifera aquaculture base in Hainan, China.</title>
        <authorList>
            <person name="Zhang Y.-J."/>
        </authorList>
    </citation>
    <scope>NUCLEOTIDE SEQUENCE</scope>
    <source>
        <strain evidence="13">HB14</strain>
    </source>
</reference>
<dbReference type="Gene3D" id="3.40.640.10">
    <property type="entry name" value="Type I PLP-dependent aspartate aminotransferase-like (Major domain)"/>
    <property type="match status" value="1"/>
</dbReference>
<keyword evidence="13" id="KW-0012">Acyltransferase</keyword>
<dbReference type="HAMAP" id="MF_01693">
    <property type="entry name" value="BioF_aminotrans_2"/>
    <property type="match status" value="1"/>
</dbReference>
<evidence type="ECO:0000256" key="6">
    <source>
        <dbReference type="ARBA" id="ARBA00022756"/>
    </source>
</evidence>
<dbReference type="InterPro" id="IPR004839">
    <property type="entry name" value="Aminotransferase_I/II_large"/>
</dbReference>
<keyword evidence="6 9" id="KW-0093">Biotin biosynthesis</keyword>
<comment type="function">
    <text evidence="9">Catalyzes the decarboxylative condensation of pimeloyl-[acyl-carrier protein] and L-alanine to produce 8-amino-7-oxononanoate (AON), [acyl-carrier protein], and carbon dioxide.</text>
</comment>
<evidence type="ECO:0000256" key="5">
    <source>
        <dbReference type="ARBA" id="ARBA00022679"/>
    </source>
</evidence>
<dbReference type="EC" id="2.3.1.47" evidence="9"/>
<comment type="subunit">
    <text evidence="4 9">Homodimer.</text>
</comment>
<evidence type="ECO:0000256" key="10">
    <source>
        <dbReference type="PIRSR" id="PIRSR604723-51"/>
    </source>
</evidence>
<dbReference type="InterPro" id="IPR015422">
    <property type="entry name" value="PyrdxlP-dep_Trfase_small"/>
</dbReference>
<comment type="pathway">
    <text evidence="2 9">Cofactor biosynthesis; biotin biosynthesis.</text>
</comment>
<dbReference type="PANTHER" id="PTHR13693">
    <property type="entry name" value="CLASS II AMINOTRANSFERASE/8-AMINO-7-OXONONANOATE SYNTHASE"/>
    <property type="match status" value="1"/>
</dbReference>
<dbReference type="Gene3D" id="3.90.1150.10">
    <property type="entry name" value="Aspartate Aminotransferase, domain 1"/>
    <property type="match status" value="1"/>
</dbReference>
<feature type="modified residue" description="N6-(pyridoxal phosphate)lysine" evidence="9 10">
    <location>
        <position position="241"/>
    </location>
</feature>
<dbReference type="PANTHER" id="PTHR13693:SF100">
    <property type="entry name" value="8-AMINO-7-OXONONANOATE SYNTHASE"/>
    <property type="match status" value="1"/>
</dbReference>
<name>A0A9X2KUF9_9GAMM</name>
<protein>
    <recommendedName>
        <fullName evidence="9">8-amino-7-oxononanoate synthase</fullName>
        <shortName evidence="9">AONS</shortName>
        <ecNumber evidence="9">2.3.1.47</ecNumber>
    </recommendedName>
    <alternativeName>
        <fullName evidence="9">7-keto-8-amino-pelargonic acid synthase</fullName>
        <shortName evidence="9">7-KAP synthase</shortName>
        <shortName evidence="9">KAPA synthase</shortName>
    </alternativeName>
    <alternativeName>
        <fullName evidence="9">8-amino-7-ketopelargonate synthase</fullName>
    </alternativeName>
</protein>
<feature type="binding site" evidence="9">
    <location>
        <position position="238"/>
    </location>
    <ligand>
        <name>pyridoxal 5'-phosphate</name>
        <dbReference type="ChEBI" id="CHEBI:597326"/>
    </ligand>
</feature>
<feature type="binding site" evidence="9">
    <location>
        <position position="209"/>
    </location>
    <ligand>
        <name>pyridoxal 5'-phosphate</name>
        <dbReference type="ChEBI" id="CHEBI:597326"/>
    </ligand>
</feature>
<dbReference type="Proteomes" id="UP001139319">
    <property type="component" value="Unassembled WGS sequence"/>
</dbReference>
<keyword evidence="7 9" id="KW-0663">Pyridoxal phosphate</keyword>
<dbReference type="GO" id="GO:0009102">
    <property type="term" value="P:biotin biosynthetic process"/>
    <property type="evidence" value="ECO:0007669"/>
    <property type="project" value="UniProtKB-UniRule"/>
</dbReference>
<dbReference type="GO" id="GO:0030170">
    <property type="term" value="F:pyridoxal phosphate binding"/>
    <property type="evidence" value="ECO:0007669"/>
    <property type="project" value="UniProtKB-UniRule"/>
</dbReference>
<reference evidence="13" key="1">
    <citation type="submission" date="2022-05" db="EMBL/GenBank/DDBJ databases">
        <authorList>
            <person name="Sun H.-N."/>
        </authorList>
    </citation>
    <scope>NUCLEOTIDE SEQUENCE</scope>
    <source>
        <strain evidence="13">HB14</strain>
    </source>
</reference>
<comment type="similarity">
    <text evidence="3 9">Belongs to the class-II pyridoxal-phosphate-dependent aminotransferase family. BioF subfamily.</text>
</comment>
<comment type="caution">
    <text evidence="13">The sequence shown here is derived from an EMBL/GenBank/DDBJ whole genome shotgun (WGS) entry which is preliminary data.</text>
</comment>
<evidence type="ECO:0000256" key="1">
    <source>
        <dbReference type="ARBA" id="ARBA00001933"/>
    </source>
</evidence>
<dbReference type="AlphaFoldDB" id="A0A9X2KUF9"/>
<proteinExistence type="inferred from homology"/>
<keyword evidence="14" id="KW-1185">Reference proteome</keyword>
<dbReference type="InterPro" id="IPR004723">
    <property type="entry name" value="AONS_Archaea/Proteobacteria"/>
</dbReference>
<evidence type="ECO:0000256" key="8">
    <source>
        <dbReference type="ARBA" id="ARBA00047715"/>
    </source>
</evidence>
<dbReference type="InterPro" id="IPR050087">
    <property type="entry name" value="AON_synthase_class-II"/>
</dbReference>
<feature type="binding site" evidence="9">
    <location>
        <position position="355"/>
    </location>
    <ligand>
        <name>substrate</name>
    </ligand>
</feature>
<feature type="binding site" evidence="9">
    <location>
        <begin position="109"/>
        <end position="110"/>
    </location>
    <ligand>
        <name>pyridoxal 5'-phosphate</name>
        <dbReference type="ChEBI" id="CHEBI:597326"/>
    </ligand>
</feature>
<evidence type="ECO:0000256" key="11">
    <source>
        <dbReference type="SAM" id="MobiDB-lite"/>
    </source>
</evidence>
<comment type="cofactor">
    <cofactor evidence="1 9 10">
        <name>pyridoxal 5'-phosphate</name>
        <dbReference type="ChEBI" id="CHEBI:597326"/>
    </cofactor>
</comment>
<comment type="catalytic activity">
    <reaction evidence="8 9">
        <text>6-carboxyhexanoyl-[ACP] + L-alanine + H(+) = (8S)-8-amino-7-oxononanoate + holo-[ACP] + CO2</text>
        <dbReference type="Rhea" id="RHEA:42288"/>
        <dbReference type="Rhea" id="RHEA-COMP:9685"/>
        <dbReference type="Rhea" id="RHEA-COMP:9955"/>
        <dbReference type="ChEBI" id="CHEBI:15378"/>
        <dbReference type="ChEBI" id="CHEBI:16526"/>
        <dbReference type="ChEBI" id="CHEBI:57972"/>
        <dbReference type="ChEBI" id="CHEBI:64479"/>
        <dbReference type="ChEBI" id="CHEBI:78846"/>
        <dbReference type="ChEBI" id="CHEBI:149468"/>
        <dbReference type="EC" id="2.3.1.47"/>
    </reaction>
</comment>
<evidence type="ECO:0000313" key="14">
    <source>
        <dbReference type="Proteomes" id="UP001139319"/>
    </source>
</evidence>
<evidence type="ECO:0000256" key="2">
    <source>
        <dbReference type="ARBA" id="ARBA00004746"/>
    </source>
</evidence>
<dbReference type="SUPFAM" id="SSF53383">
    <property type="entry name" value="PLP-dependent transferases"/>
    <property type="match status" value="1"/>
</dbReference>
<dbReference type="InterPro" id="IPR015424">
    <property type="entry name" value="PyrdxlP-dep_Trfase"/>
</dbReference>
<feature type="binding site" evidence="9">
    <location>
        <position position="22"/>
    </location>
    <ligand>
        <name>substrate</name>
    </ligand>
</feature>
<dbReference type="InterPro" id="IPR001917">
    <property type="entry name" value="Aminotrans_II_pyridoxalP_BS"/>
</dbReference>
<evidence type="ECO:0000256" key="4">
    <source>
        <dbReference type="ARBA" id="ARBA00011738"/>
    </source>
</evidence>
<evidence type="ECO:0000256" key="7">
    <source>
        <dbReference type="ARBA" id="ARBA00022898"/>
    </source>
</evidence>
<feature type="domain" description="Aminotransferase class I/classII large" evidence="12">
    <location>
        <begin position="43"/>
        <end position="382"/>
    </location>
</feature>
<dbReference type="PROSITE" id="PS00599">
    <property type="entry name" value="AA_TRANSFER_CLASS_2"/>
    <property type="match status" value="1"/>
</dbReference>
<gene>
    <name evidence="9 13" type="primary">bioF</name>
    <name evidence="13" type="ORF">M6D89_10815</name>
</gene>